<dbReference type="EnsemblMetazoa" id="PPA44522.1">
    <property type="protein sequence ID" value="PPA44522.1"/>
    <property type="gene ID" value="WBGene00282891"/>
</dbReference>
<evidence type="ECO:0000313" key="1">
    <source>
        <dbReference type="EnsemblMetazoa" id="PPA44522.1"/>
    </source>
</evidence>
<name>A0A2A6BSN7_PRIPA</name>
<sequence>MQSERTDQPLNQSEQISQTCNRSWRLCWEMALDFRFQLHLLHFRESLSIVFVELTREIDHVSFLGSQKRLPKRSTVVIVEEEELYKNGKSEPRG</sequence>
<reference evidence="1" key="2">
    <citation type="submission" date="2022-06" db="UniProtKB">
        <authorList>
            <consortium name="EnsemblMetazoa"/>
        </authorList>
    </citation>
    <scope>IDENTIFICATION</scope>
    <source>
        <strain evidence="1">PS312</strain>
    </source>
</reference>
<accession>A0A8R1Z130</accession>
<dbReference type="AlphaFoldDB" id="A0A2A6BSN7"/>
<evidence type="ECO:0000313" key="2">
    <source>
        <dbReference type="Proteomes" id="UP000005239"/>
    </source>
</evidence>
<organism evidence="1 2">
    <name type="scientific">Pristionchus pacificus</name>
    <name type="common">Parasitic nematode worm</name>
    <dbReference type="NCBI Taxonomy" id="54126"/>
    <lineage>
        <taxon>Eukaryota</taxon>
        <taxon>Metazoa</taxon>
        <taxon>Ecdysozoa</taxon>
        <taxon>Nematoda</taxon>
        <taxon>Chromadorea</taxon>
        <taxon>Rhabditida</taxon>
        <taxon>Rhabditina</taxon>
        <taxon>Diplogasteromorpha</taxon>
        <taxon>Diplogasteroidea</taxon>
        <taxon>Neodiplogasteridae</taxon>
        <taxon>Pristionchus</taxon>
    </lineage>
</organism>
<keyword evidence="2" id="KW-1185">Reference proteome</keyword>
<protein>
    <submittedName>
        <fullName evidence="1">Uncharacterized protein</fullName>
    </submittedName>
</protein>
<proteinExistence type="predicted"/>
<accession>A0A2A6BSN7</accession>
<reference evidence="2" key="1">
    <citation type="journal article" date="2008" name="Nat. Genet.">
        <title>The Pristionchus pacificus genome provides a unique perspective on nematode lifestyle and parasitism.</title>
        <authorList>
            <person name="Dieterich C."/>
            <person name="Clifton S.W."/>
            <person name="Schuster L.N."/>
            <person name="Chinwalla A."/>
            <person name="Delehaunty K."/>
            <person name="Dinkelacker I."/>
            <person name="Fulton L."/>
            <person name="Fulton R."/>
            <person name="Godfrey J."/>
            <person name="Minx P."/>
            <person name="Mitreva M."/>
            <person name="Roeseler W."/>
            <person name="Tian H."/>
            <person name="Witte H."/>
            <person name="Yang S.P."/>
            <person name="Wilson R.K."/>
            <person name="Sommer R.J."/>
        </authorList>
    </citation>
    <scope>NUCLEOTIDE SEQUENCE [LARGE SCALE GENOMIC DNA]</scope>
    <source>
        <strain evidence="2">PS312</strain>
    </source>
</reference>
<gene>
    <name evidence="1" type="primary">WBGene00282891</name>
</gene>
<dbReference type="Proteomes" id="UP000005239">
    <property type="component" value="Unassembled WGS sequence"/>
</dbReference>